<reference evidence="2 3" key="1">
    <citation type="submission" date="2019-03" db="EMBL/GenBank/DDBJ databases">
        <title>Genomic Encyclopedia of Type Strains, Phase IV (KMG-IV): sequencing the most valuable type-strain genomes for metagenomic binning, comparative biology and taxonomic classification.</title>
        <authorList>
            <person name="Goeker M."/>
        </authorList>
    </citation>
    <scope>NUCLEOTIDE SEQUENCE [LARGE SCALE GENOMIC DNA]</scope>
    <source>
        <strain evidence="2 3">DSM 654</strain>
    </source>
</reference>
<dbReference type="EMBL" id="SMBU01000001">
    <property type="protein sequence ID" value="TCV04389.1"/>
    <property type="molecule type" value="Genomic_DNA"/>
</dbReference>
<proteinExistence type="predicted"/>
<evidence type="ECO:0000313" key="2">
    <source>
        <dbReference type="EMBL" id="TCV04389.1"/>
    </source>
</evidence>
<feature type="region of interest" description="Disordered" evidence="1">
    <location>
        <begin position="39"/>
        <end position="58"/>
    </location>
</feature>
<dbReference type="AlphaFoldDB" id="A0A4R3VKN8"/>
<accession>A0A4R3VKN8</accession>
<dbReference type="Proteomes" id="UP000295110">
    <property type="component" value="Unassembled WGS sequence"/>
</dbReference>
<keyword evidence="3" id="KW-1185">Reference proteome</keyword>
<evidence type="ECO:0000313" key="3">
    <source>
        <dbReference type="Proteomes" id="UP000295110"/>
    </source>
</evidence>
<comment type="caution">
    <text evidence="2">The sequence shown here is derived from an EMBL/GenBank/DDBJ whole genome shotgun (WGS) entry which is preliminary data.</text>
</comment>
<evidence type="ECO:0000256" key="1">
    <source>
        <dbReference type="SAM" id="MobiDB-lite"/>
    </source>
</evidence>
<gene>
    <name evidence="2" type="ORF">EV671_1001144</name>
</gene>
<organism evidence="2 3">
    <name type="scientific">Roseateles saccharophilus</name>
    <name type="common">Pseudomonas saccharophila</name>
    <dbReference type="NCBI Taxonomy" id="304"/>
    <lineage>
        <taxon>Bacteria</taxon>
        <taxon>Pseudomonadati</taxon>
        <taxon>Pseudomonadota</taxon>
        <taxon>Betaproteobacteria</taxon>
        <taxon>Burkholderiales</taxon>
        <taxon>Sphaerotilaceae</taxon>
        <taxon>Roseateles</taxon>
    </lineage>
</organism>
<name>A0A4R3VKN8_ROSSA</name>
<sequence>MAAGQWSDVANNGSGKLSGFNFIRPMRLCLGHQYGVETGRADEPHGPRYGVREVTSNL</sequence>
<protein>
    <submittedName>
        <fullName evidence="2">Uncharacterized protein</fullName>
    </submittedName>
</protein>